<keyword evidence="3" id="KW-1133">Transmembrane helix</keyword>
<feature type="transmembrane region" description="Helical" evidence="3">
    <location>
        <begin position="230"/>
        <end position="252"/>
    </location>
</feature>
<feature type="disulfide bond" evidence="1">
    <location>
        <begin position="106"/>
        <end position="121"/>
    </location>
</feature>
<name>A0A6J2VKQ6_CHACN</name>
<keyword evidence="6" id="KW-1185">Reference proteome</keyword>
<evidence type="ECO:0000256" key="4">
    <source>
        <dbReference type="SAM" id="SignalP"/>
    </source>
</evidence>
<dbReference type="GeneID" id="115813907"/>
<dbReference type="AlphaFoldDB" id="A0A6J2VKQ6"/>
<feature type="chain" id="PRO_5026793061" evidence="4">
    <location>
        <begin position="22"/>
        <end position="414"/>
    </location>
</feature>
<dbReference type="GO" id="GO:0004888">
    <property type="term" value="F:transmembrane signaling receptor activity"/>
    <property type="evidence" value="ECO:0007669"/>
    <property type="project" value="InterPro"/>
</dbReference>
<dbReference type="InterPro" id="IPR001368">
    <property type="entry name" value="TNFR/NGFR_Cys_rich_reg"/>
</dbReference>
<evidence type="ECO:0000256" key="1">
    <source>
        <dbReference type="PROSITE-ProRule" id="PRU00206"/>
    </source>
</evidence>
<dbReference type="GO" id="GO:0002768">
    <property type="term" value="P:immune response-regulating cell surface receptor signaling pathway"/>
    <property type="evidence" value="ECO:0007669"/>
    <property type="project" value="TreeGrafter"/>
</dbReference>
<evidence type="ECO:0000313" key="6">
    <source>
        <dbReference type="Proteomes" id="UP000504632"/>
    </source>
</evidence>
<dbReference type="PANTHER" id="PTHR46875">
    <property type="entry name" value="TUMOR NECROSIS FACTOR RECEPTOR SUPERFAMILY MEMBER 5"/>
    <property type="match status" value="1"/>
</dbReference>
<sequence>MDNIPYRALMTFLFLYQSVCSSTPSTCCRPGLPENDSNCVRCHENYYCYVRQGRPKCEKCNHCDATDNLVGITNCSWTTNQHCHCKEGYFCSSSVESTCRRKCQPCPPGQYSSVTSLAKSCKIHTNCSKLGMVVIKEGTRTQDTECGHLESLSTTSVSASMSSKSHSKESLPSQTTSPYVSEKTFLSSTGVSYPKSHTTERISRDANLRFSTGTNPNPDTQVDLRPSQQLLLIVLPVVLVLSVGLAVCIKCCKSKNLKNTLRWIDVPLWKYEAHNHKENPSGNCGLSEHQPQTDRNHCVEAQFPLGSEHREGPQSQGTGSYPSQVQQVTMEHSGKGESVTNTVGSIFIYSPGMVILGANSPERKEAAPEPGEDSPLISTPQQESHNPQQDEQVRLGTQEEEGKELSFPIPATSK</sequence>
<dbReference type="Pfam" id="PF00020">
    <property type="entry name" value="TNFR_c6"/>
    <property type="match status" value="1"/>
</dbReference>
<keyword evidence="1" id="KW-1015">Disulfide bond</keyword>
<feature type="compositionally biased region" description="Polar residues" evidence="2">
    <location>
        <begin position="376"/>
        <end position="390"/>
    </location>
</feature>
<feature type="signal peptide" evidence="4">
    <location>
        <begin position="1"/>
        <end position="21"/>
    </location>
</feature>
<proteinExistence type="predicted"/>
<reference evidence="7" key="1">
    <citation type="submission" date="2025-08" db="UniProtKB">
        <authorList>
            <consortium name="RefSeq"/>
        </authorList>
    </citation>
    <scope>IDENTIFICATION</scope>
</reference>
<dbReference type="SUPFAM" id="SSF57586">
    <property type="entry name" value="TNF receptor-like"/>
    <property type="match status" value="1"/>
</dbReference>
<organism evidence="6 7">
    <name type="scientific">Chanos chanos</name>
    <name type="common">Milkfish</name>
    <name type="synonym">Mugil chanos</name>
    <dbReference type="NCBI Taxonomy" id="29144"/>
    <lineage>
        <taxon>Eukaryota</taxon>
        <taxon>Metazoa</taxon>
        <taxon>Chordata</taxon>
        <taxon>Craniata</taxon>
        <taxon>Vertebrata</taxon>
        <taxon>Euteleostomi</taxon>
        <taxon>Actinopterygii</taxon>
        <taxon>Neopterygii</taxon>
        <taxon>Teleostei</taxon>
        <taxon>Ostariophysi</taxon>
        <taxon>Gonorynchiformes</taxon>
        <taxon>Chanidae</taxon>
        <taxon>Chanos</taxon>
    </lineage>
</organism>
<protein>
    <submittedName>
        <fullName evidence="7">Tumor necrosis factor receptor superfamily member 8</fullName>
    </submittedName>
</protein>
<dbReference type="OrthoDB" id="8633482at2759"/>
<dbReference type="InterPro" id="IPR052135">
    <property type="entry name" value="TNFRSF5"/>
</dbReference>
<evidence type="ECO:0000256" key="2">
    <source>
        <dbReference type="SAM" id="MobiDB-lite"/>
    </source>
</evidence>
<evidence type="ECO:0000259" key="5">
    <source>
        <dbReference type="PROSITE" id="PS50050"/>
    </source>
</evidence>
<evidence type="ECO:0000256" key="3">
    <source>
        <dbReference type="SAM" id="Phobius"/>
    </source>
</evidence>
<dbReference type="Proteomes" id="UP000504632">
    <property type="component" value="Chromosome 6"/>
</dbReference>
<dbReference type="GO" id="GO:0006915">
    <property type="term" value="P:apoptotic process"/>
    <property type="evidence" value="ECO:0007669"/>
    <property type="project" value="InterPro"/>
</dbReference>
<dbReference type="InParanoid" id="A0A6J2VKQ6"/>
<dbReference type="InterPro" id="IPR008063">
    <property type="entry name" value="Fas_rcpt"/>
</dbReference>
<comment type="caution">
    <text evidence="1">Lacks conserved residue(s) required for the propagation of feature annotation.</text>
</comment>
<dbReference type="GO" id="GO:0006955">
    <property type="term" value="P:immune response"/>
    <property type="evidence" value="ECO:0007669"/>
    <property type="project" value="InterPro"/>
</dbReference>
<dbReference type="RefSeq" id="XP_030632448.1">
    <property type="nucleotide sequence ID" value="XM_030776588.1"/>
</dbReference>
<feature type="region of interest" description="Disordered" evidence="2">
    <location>
        <begin position="361"/>
        <end position="414"/>
    </location>
</feature>
<keyword evidence="3" id="KW-0472">Membrane</keyword>
<keyword evidence="4" id="KW-0732">Signal</keyword>
<dbReference type="PRINTS" id="PR01680">
    <property type="entry name" value="TNFACTORR6"/>
</dbReference>
<dbReference type="GO" id="GO:0009897">
    <property type="term" value="C:external side of plasma membrane"/>
    <property type="evidence" value="ECO:0007669"/>
    <property type="project" value="TreeGrafter"/>
</dbReference>
<evidence type="ECO:0000313" key="7">
    <source>
        <dbReference type="RefSeq" id="XP_030632448.1"/>
    </source>
</evidence>
<keyword evidence="3" id="KW-0812">Transmembrane</keyword>
<feature type="repeat" description="TNFR-Cys" evidence="1">
    <location>
        <begin position="105"/>
        <end position="146"/>
    </location>
</feature>
<dbReference type="SMART" id="SM00208">
    <property type="entry name" value="TNFR"/>
    <property type="match status" value="2"/>
</dbReference>
<gene>
    <name evidence="7" type="primary">si:dkeyp-61b2.1</name>
</gene>
<accession>A0A6J2VKQ6</accession>
<dbReference type="Gene3D" id="2.10.50.10">
    <property type="entry name" value="Tumor Necrosis Factor Receptor, subunit A, domain 2"/>
    <property type="match status" value="1"/>
</dbReference>
<dbReference type="GO" id="GO:0035631">
    <property type="term" value="C:CD40 receptor complex"/>
    <property type="evidence" value="ECO:0007669"/>
    <property type="project" value="TreeGrafter"/>
</dbReference>
<feature type="region of interest" description="Disordered" evidence="2">
    <location>
        <begin position="157"/>
        <end position="176"/>
    </location>
</feature>
<dbReference type="PANTHER" id="PTHR46875:SF1">
    <property type="entry name" value="TUMOR NECROSIS FACTOR RECEPTOR SUPERFAMILY MEMBER 5"/>
    <property type="match status" value="1"/>
</dbReference>
<feature type="domain" description="TNFR-Cys" evidence="5">
    <location>
        <begin position="105"/>
        <end position="146"/>
    </location>
</feature>
<dbReference type="PROSITE" id="PS50050">
    <property type="entry name" value="TNFR_NGFR_2"/>
    <property type="match status" value="1"/>
</dbReference>
<keyword evidence="7" id="KW-0675">Receptor</keyword>